<dbReference type="GO" id="GO:0008270">
    <property type="term" value="F:zinc ion binding"/>
    <property type="evidence" value="ECO:0007669"/>
    <property type="project" value="UniProtKB-KW"/>
</dbReference>
<dbReference type="Pfam" id="PF21789">
    <property type="entry name" value="TNP-like_RNaseH_C"/>
    <property type="match status" value="1"/>
</dbReference>
<dbReference type="InterPro" id="IPR029240">
    <property type="entry name" value="MMS19_N"/>
</dbReference>
<evidence type="ECO:0000256" key="7">
    <source>
        <dbReference type="ARBA" id="ARBA00023054"/>
    </source>
</evidence>
<evidence type="ECO:0000256" key="11">
    <source>
        <dbReference type="ARBA" id="ARBA00023306"/>
    </source>
</evidence>
<reference evidence="16" key="1">
    <citation type="journal article" date="2020" name="Cell">
        <title>Large-Scale Comparative Analyses of Tick Genomes Elucidate Their Genetic Diversity and Vector Capacities.</title>
        <authorList>
            <consortium name="Tick Genome and Microbiome Consortium (TIGMIC)"/>
            <person name="Jia N."/>
            <person name="Wang J."/>
            <person name="Shi W."/>
            <person name="Du L."/>
            <person name="Sun Y."/>
            <person name="Zhan W."/>
            <person name="Jiang J.F."/>
            <person name="Wang Q."/>
            <person name="Zhang B."/>
            <person name="Ji P."/>
            <person name="Bell-Sakyi L."/>
            <person name="Cui X.M."/>
            <person name="Yuan T.T."/>
            <person name="Jiang B.G."/>
            <person name="Yang W.F."/>
            <person name="Lam T.T."/>
            <person name="Chang Q.C."/>
            <person name="Ding S.J."/>
            <person name="Wang X.J."/>
            <person name="Zhu J.G."/>
            <person name="Ruan X.D."/>
            <person name="Zhao L."/>
            <person name="Wei J.T."/>
            <person name="Ye R.Z."/>
            <person name="Que T.C."/>
            <person name="Du C.H."/>
            <person name="Zhou Y.H."/>
            <person name="Cheng J.X."/>
            <person name="Dai P.F."/>
            <person name="Guo W.B."/>
            <person name="Han X.H."/>
            <person name="Huang E.J."/>
            <person name="Li L.F."/>
            <person name="Wei W."/>
            <person name="Gao Y.C."/>
            <person name="Liu J.Z."/>
            <person name="Shao H.Z."/>
            <person name="Wang X."/>
            <person name="Wang C.C."/>
            <person name="Yang T.C."/>
            <person name="Huo Q.B."/>
            <person name="Li W."/>
            <person name="Chen H.Y."/>
            <person name="Chen S.E."/>
            <person name="Zhou L.G."/>
            <person name="Ni X.B."/>
            <person name="Tian J.H."/>
            <person name="Sheng Y."/>
            <person name="Liu T."/>
            <person name="Pan Y.S."/>
            <person name="Xia L.Y."/>
            <person name="Li J."/>
            <person name="Zhao F."/>
            <person name="Cao W.C."/>
        </authorList>
    </citation>
    <scope>NUCLEOTIDE SEQUENCE</scope>
    <source>
        <strain evidence="16">Rmic-2018</strain>
    </source>
</reference>
<dbReference type="VEuPathDB" id="VectorBase:LOC119175690"/>
<comment type="caution">
    <text evidence="16">The sequence shown here is derived from an EMBL/GenBank/DDBJ whole genome shotgun (WGS) entry which is preliminary data.</text>
</comment>
<feature type="coiled-coil region" evidence="13">
    <location>
        <begin position="321"/>
        <end position="348"/>
    </location>
</feature>
<evidence type="ECO:0000256" key="2">
    <source>
        <dbReference type="ARBA" id="ARBA00006177"/>
    </source>
</evidence>
<keyword evidence="17" id="KW-1185">Reference proteome</keyword>
<dbReference type="InterPro" id="IPR026516">
    <property type="entry name" value="THAP1/10"/>
</dbReference>
<evidence type="ECO:0000256" key="4">
    <source>
        <dbReference type="ARBA" id="ARBA00022771"/>
    </source>
</evidence>
<feature type="region of interest" description="Disordered" evidence="14">
    <location>
        <begin position="107"/>
        <end position="144"/>
    </location>
</feature>
<dbReference type="Pfam" id="PF05485">
    <property type="entry name" value="THAP"/>
    <property type="match status" value="1"/>
</dbReference>
<dbReference type="InterPro" id="IPR048365">
    <property type="entry name" value="TNP-like_RNaseH_N"/>
</dbReference>
<dbReference type="Pfam" id="PF21787">
    <property type="entry name" value="TNP-like_RNaseH_N"/>
    <property type="match status" value="1"/>
</dbReference>
<dbReference type="Proteomes" id="UP000821866">
    <property type="component" value="Chromosome 8"/>
</dbReference>
<dbReference type="AlphaFoldDB" id="A0A9J6DA15"/>
<name>A0A9J6DA15_RHIMP</name>
<dbReference type="PANTHER" id="PTHR46600:SF1">
    <property type="entry name" value="THAP DOMAIN-CONTAINING PROTEIN 1"/>
    <property type="match status" value="1"/>
</dbReference>
<evidence type="ECO:0000256" key="6">
    <source>
        <dbReference type="ARBA" id="ARBA00023015"/>
    </source>
</evidence>
<protein>
    <recommendedName>
        <fullName evidence="15">THAP-type domain-containing protein</fullName>
    </recommendedName>
</protein>
<dbReference type="InterPro" id="IPR006612">
    <property type="entry name" value="THAP_Znf"/>
</dbReference>
<evidence type="ECO:0000256" key="10">
    <source>
        <dbReference type="ARBA" id="ARBA00023242"/>
    </source>
</evidence>
<comment type="similarity">
    <text evidence="2">Belongs to the THAP1 family.</text>
</comment>
<dbReference type="PANTHER" id="PTHR46600">
    <property type="entry name" value="THAP DOMAIN-CONTAINING"/>
    <property type="match status" value="1"/>
</dbReference>
<keyword evidence="3" id="KW-0479">Metal-binding</keyword>
<evidence type="ECO:0000256" key="1">
    <source>
        <dbReference type="ARBA" id="ARBA00004642"/>
    </source>
</evidence>
<proteinExistence type="inferred from homology"/>
<dbReference type="SMART" id="SM00980">
    <property type="entry name" value="THAP"/>
    <property type="match status" value="1"/>
</dbReference>
<dbReference type="Pfam" id="PF14500">
    <property type="entry name" value="MMS19_N"/>
    <property type="match status" value="1"/>
</dbReference>
<evidence type="ECO:0000256" key="8">
    <source>
        <dbReference type="ARBA" id="ARBA00023125"/>
    </source>
</evidence>
<evidence type="ECO:0000259" key="15">
    <source>
        <dbReference type="PROSITE" id="PS50950"/>
    </source>
</evidence>
<dbReference type="PROSITE" id="PS50950">
    <property type="entry name" value="ZF_THAP"/>
    <property type="match status" value="1"/>
</dbReference>
<gene>
    <name evidence="16" type="ORF">HPB51_013575</name>
</gene>
<dbReference type="SUPFAM" id="SSF57716">
    <property type="entry name" value="Glucocorticoid receptor-like (DNA-binding domain)"/>
    <property type="match status" value="1"/>
</dbReference>
<evidence type="ECO:0000256" key="12">
    <source>
        <dbReference type="PROSITE-ProRule" id="PRU00309"/>
    </source>
</evidence>
<evidence type="ECO:0000313" key="16">
    <source>
        <dbReference type="EMBL" id="KAH8018895.1"/>
    </source>
</evidence>
<organism evidence="16 17">
    <name type="scientific">Rhipicephalus microplus</name>
    <name type="common">Cattle tick</name>
    <name type="synonym">Boophilus microplus</name>
    <dbReference type="NCBI Taxonomy" id="6941"/>
    <lineage>
        <taxon>Eukaryota</taxon>
        <taxon>Metazoa</taxon>
        <taxon>Ecdysozoa</taxon>
        <taxon>Arthropoda</taxon>
        <taxon>Chelicerata</taxon>
        <taxon>Arachnida</taxon>
        <taxon>Acari</taxon>
        <taxon>Parasitiformes</taxon>
        <taxon>Ixodida</taxon>
        <taxon>Ixodoidea</taxon>
        <taxon>Ixodidae</taxon>
        <taxon>Rhipicephalinae</taxon>
        <taxon>Rhipicephalus</taxon>
        <taxon>Boophilus</taxon>
    </lineage>
</organism>
<evidence type="ECO:0000256" key="13">
    <source>
        <dbReference type="SAM" id="Coils"/>
    </source>
</evidence>
<keyword evidence="10" id="KW-0539">Nucleus</keyword>
<evidence type="ECO:0000256" key="14">
    <source>
        <dbReference type="SAM" id="MobiDB-lite"/>
    </source>
</evidence>
<dbReference type="GO" id="GO:0005654">
    <property type="term" value="C:nucleoplasm"/>
    <property type="evidence" value="ECO:0007669"/>
    <property type="project" value="UniProtKB-SubCell"/>
</dbReference>
<dbReference type="InterPro" id="IPR048366">
    <property type="entry name" value="TNP-like_GBD"/>
</dbReference>
<keyword evidence="4 12" id="KW-0863">Zinc-finger</keyword>
<feature type="domain" description="THAP-type" evidence="15">
    <location>
        <begin position="1"/>
        <end position="96"/>
    </location>
</feature>
<keyword evidence="7 13" id="KW-0175">Coiled coil</keyword>
<evidence type="ECO:0000256" key="9">
    <source>
        <dbReference type="ARBA" id="ARBA00023163"/>
    </source>
</evidence>
<dbReference type="Pfam" id="PF21788">
    <property type="entry name" value="TNP-like_GBD"/>
    <property type="match status" value="1"/>
</dbReference>
<sequence>MPRCFVTGCTSGYDSAKSAAEKRHFFKPPNETSRLQEWQHAIPRSDRELTSSCVVCDLHFQEADLVKNFVHNIRGDVVVIPRDKWSLKDDAVPRLFPNCPKYLSKPLRKRKAPAVRSPLQPKRRNVQDDAEQENTAPNTFDYGERDGSVSGSVTLDSTQSLFEELSTMAQEGRRLQGWSTELVDSVVVLYKLEVENSVPRVGKAATLSSDLCLSVSANGRLVPSTVYTGCSHLEVKSLNDLTRLLSYVEKLKPCQGFPAKLYPQISSSSVASKEGETWRRKTCTTLSLDATCTECKTLGRLFLMRTKNSQVCKPRPKSKCMKTLRRKVIRATLKRERLSKELASMKKQLCNVTEAKIESVLHVLPAKQQLAFKTAVMAAKAKMKNGRRYDDEWLMTCLLLQISSPKAYTLISDMQLLPLPTKARLRQIISGIPCKYGYNEVALSTIKAHFQGKSHIRRCGVLLLDEIKLKQSVAFNKASCKMDGFVDYGDVTSTATDKLADHGLVLMFVPLFEDWVQPIASFATKGAAPGKARDHKINFGHYVTLFDTEKDKHLRVVPKLTRAHVAPDNLQKMSVRLATQLFSRSTAVGLKLYREAKVPGMEDSEGTETFTRMVNDLFDALNIKLPSRGVRRHSKEIQILKDFLEMLNTTERNAVKENLKLFASQQTTESLRVTLLSTIDVIAFLLAQGANYVLTAKLNQDPLERHFGLARSFGGDESHPTVVNFSQIFRLLSLYTPIKTALRGSVQGTPCSVFVSVTDTLKITKDAHQEEKVRLHDIVEAKMMEITTASADTSEQGPSDHAYFKGEVEDSVVYYLCGYVIHKFTKHATCHLCIEDISSATPVLASDSYLTDYRSFKQGSLKHPTQKMLTFFKIVSKRFMNTYETAFAVQFFLRKLDDDNVVVMQAALRGLHELMINEHEMGDGEIKEIAEVMLFQVPILGLHQAERYIAYRMLAYMLRNYHSGELEESLFEVCANYFPIDFNPASRYSAVEMVNISWAVVTATCARNCFREADFVDVGPDAEPEASKQDHCGGDLWQRVVDSNLGERVGHLWR</sequence>
<dbReference type="VEuPathDB" id="VectorBase:LOC119182144"/>
<evidence type="ECO:0000256" key="5">
    <source>
        <dbReference type="ARBA" id="ARBA00022833"/>
    </source>
</evidence>
<dbReference type="InterPro" id="IPR048367">
    <property type="entry name" value="TNP-like_RNaseH_C"/>
</dbReference>
<keyword evidence="9" id="KW-0804">Transcription</keyword>
<evidence type="ECO:0000313" key="17">
    <source>
        <dbReference type="Proteomes" id="UP000821866"/>
    </source>
</evidence>
<keyword evidence="5" id="KW-0862">Zinc</keyword>
<keyword evidence="6" id="KW-0805">Transcription regulation</keyword>
<dbReference type="EMBL" id="JABSTU010000010">
    <property type="protein sequence ID" value="KAH8018895.1"/>
    <property type="molecule type" value="Genomic_DNA"/>
</dbReference>
<keyword evidence="8 12" id="KW-0238">DNA-binding</keyword>
<accession>A0A9J6DA15</accession>
<reference evidence="16" key="2">
    <citation type="submission" date="2021-09" db="EMBL/GenBank/DDBJ databases">
        <authorList>
            <person name="Jia N."/>
            <person name="Wang J."/>
            <person name="Shi W."/>
            <person name="Du L."/>
            <person name="Sun Y."/>
            <person name="Zhan W."/>
            <person name="Jiang J."/>
            <person name="Wang Q."/>
            <person name="Zhang B."/>
            <person name="Ji P."/>
            <person name="Sakyi L.B."/>
            <person name="Cui X."/>
            <person name="Yuan T."/>
            <person name="Jiang B."/>
            <person name="Yang W."/>
            <person name="Lam T.T.-Y."/>
            <person name="Chang Q."/>
            <person name="Ding S."/>
            <person name="Wang X."/>
            <person name="Zhu J."/>
            <person name="Ruan X."/>
            <person name="Zhao L."/>
            <person name="Wei J."/>
            <person name="Que T."/>
            <person name="Du C."/>
            <person name="Cheng J."/>
            <person name="Dai P."/>
            <person name="Han X."/>
            <person name="Huang E."/>
            <person name="Gao Y."/>
            <person name="Liu J."/>
            <person name="Shao H."/>
            <person name="Ye R."/>
            <person name="Li L."/>
            <person name="Wei W."/>
            <person name="Wang X."/>
            <person name="Wang C."/>
            <person name="Huo Q."/>
            <person name="Li W."/>
            <person name="Guo W."/>
            <person name="Chen H."/>
            <person name="Chen S."/>
            <person name="Zhou L."/>
            <person name="Zhou L."/>
            <person name="Ni X."/>
            <person name="Tian J."/>
            <person name="Zhou Y."/>
            <person name="Sheng Y."/>
            <person name="Liu T."/>
            <person name="Pan Y."/>
            <person name="Xia L."/>
            <person name="Li J."/>
            <person name="Zhao F."/>
            <person name="Cao W."/>
        </authorList>
    </citation>
    <scope>NUCLEOTIDE SEQUENCE</scope>
    <source>
        <strain evidence="16">Rmic-2018</strain>
        <tissue evidence="16">Larvae</tissue>
    </source>
</reference>
<keyword evidence="11" id="KW-0131">Cell cycle</keyword>
<dbReference type="GO" id="GO:0043565">
    <property type="term" value="F:sequence-specific DNA binding"/>
    <property type="evidence" value="ECO:0007669"/>
    <property type="project" value="InterPro"/>
</dbReference>
<evidence type="ECO:0000256" key="3">
    <source>
        <dbReference type="ARBA" id="ARBA00022723"/>
    </source>
</evidence>
<comment type="subcellular location">
    <subcellularLocation>
        <location evidence="1">Nucleus</location>
        <location evidence="1">Nucleoplasm</location>
    </subcellularLocation>
</comment>